<dbReference type="InterPro" id="IPR036271">
    <property type="entry name" value="Tet_transcr_reg_TetR-rel_C_sf"/>
</dbReference>
<feature type="DNA-binding region" description="H-T-H motif" evidence="4">
    <location>
        <begin position="39"/>
        <end position="58"/>
    </location>
</feature>
<dbReference type="InterPro" id="IPR050109">
    <property type="entry name" value="HTH-type_TetR-like_transc_reg"/>
</dbReference>
<dbReference type="Pfam" id="PF00440">
    <property type="entry name" value="TetR_N"/>
    <property type="match status" value="1"/>
</dbReference>
<protein>
    <submittedName>
        <fullName evidence="6">TetR/AcrR family transcriptional regulator</fullName>
    </submittedName>
</protein>
<dbReference type="AlphaFoldDB" id="A0AA42BS55"/>
<evidence type="ECO:0000259" key="5">
    <source>
        <dbReference type="PROSITE" id="PS50977"/>
    </source>
</evidence>
<comment type="caution">
    <text evidence="6">The sequence shown here is derived from an EMBL/GenBank/DDBJ whole genome shotgun (WGS) entry which is preliminary data.</text>
</comment>
<dbReference type="PANTHER" id="PTHR30055">
    <property type="entry name" value="HTH-TYPE TRANSCRIPTIONAL REGULATOR RUTR"/>
    <property type="match status" value="1"/>
</dbReference>
<reference evidence="6" key="1">
    <citation type="submission" date="2022-08" db="EMBL/GenBank/DDBJ databases">
        <authorList>
            <person name="Deng Y."/>
            <person name="Han X.-F."/>
            <person name="Zhang Y.-Q."/>
        </authorList>
    </citation>
    <scope>NUCLEOTIDE SEQUENCE</scope>
    <source>
        <strain evidence="6">CPCC 203407</strain>
    </source>
</reference>
<keyword evidence="3" id="KW-0804">Transcription</keyword>
<evidence type="ECO:0000313" key="7">
    <source>
        <dbReference type="Proteomes" id="UP001165587"/>
    </source>
</evidence>
<dbReference type="SUPFAM" id="SSF46689">
    <property type="entry name" value="Homeodomain-like"/>
    <property type="match status" value="1"/>
</dbReference>
<feature type="domain" description="HTH tetR-type" evidence="5">
    <location>
        <begin position="16"/>
        <end position="76"/>
    </location>
</feature>
<dbReference type="Pfam" id="PF16859">
    <property type="entry name" value="TetR_C_11"/>
    <property type="match status" value="1"/>
</dbReference>
<evidence type="ECO:0000256" key="4">
    <source>
        <dbReference type="PROSITE-ProRule" id="PRU00335"/>
    </source>
</evidence>
<evidence type="ECO:0000256" key="2">
    <source>
        <dbReference type="ARBA" id="ARBA00023125"/>
    </source>
</evidence>
<dbReference type="PROSITE" id="PS50977">
    <property type="entry name" value="HTH_TETR_2"/>
    <property type="match status" value="1"/>
</dbReference>
<gene>
    <name evidence="6" type="ORF">N1028_03120</name>
</gene>
<evidence type="ECO:0000256" key="1">
    <source>
        <dbReference type="ARBA" id="ARBA00023015"/>
    </source>
</evidence>
<keyword evidence="1" id="KW-0805">Transcription regulation</keyword>
<dbReference type="Proteomes" id="UP001165587">
    <property type="component" value="Unassembled WGS sequence"/>
</dbReference>
<keyword evidence="2 4" id="KW-0238">DNA-binding</keyword>
<organism evidence="6 7">
    <name type="scientific">Herbiconiux oxytropis</name>
    <dbReference type="NCBI Taxonomy" id="2970915"/>
    <lineage>
        <taxon>Bacteria</taxon>
        <taxon>Bacillati</taxon>
        <taxon>Actinomycetota</taxon>
        <taxon>Actinomycetes</taxon>
        <taxon>Micrococcales</taxon>
        <taxon>Microbacteriaceae</taxon>
        <taxon>Herbiconiux</taxon>
    </lineage>
</organism>
<evidence type="ECO:0000256" key="3">
    <source>
        <dbReference type="ARBA" id="ARBA00023163"/>
    </source>
</evidence>
<dbReference type="Gene3D" id="1.10.357.10">
    <property type="entry name" value="Tetracycline Repressor, domain 2"/>
    <property type="match status" value="1"/>
</dbReference>
<sequence length="194" mass="20657">MNEQASGHRAGPVRSAAARDAILAATARLFQGQGYDHLTIEGIAKEAGVGKQTIYRWWPSRGALIAECLTDGRLIPIDFDVPYSGDLLRDVEEWLGSVLAILETPHGAMLLRSLVAAAAEDAEVGDHLSASLGVDRHLAERLAAGIRDGQLAADAPVELLGHAVLGTIIVQSLTRRPDVAGALRELVRYLVAAR</sequence>
<keyword evidence="7" id="KW-1185">Reference proteome</keyword>
<dbReference type="GO" id="GO:0003700">
    <property type="term" value="F:DNA-binding transcription factor activity"/>
    <property type="evidence" value="ECO:0007669"/>
    <property type="project" value="TreeGrafter"/>
</dbReference>
<dbReference type="SUPFAM" id="SSF48498">
    <property type="entry name" value="Tetracyclin repressor-like, C-terminal domain"/>
    <property type="match status" value="1"/>
</dbReference>
<dbReference type="RefSeq" id="WP_259525347.1">
    <property type="nucleotide sequence ID" value="NZ_JANLCK010000002.1"/>
</dbReference>
<dbReference type="PRINTS" id="PR00455">
    <property type="entry name" value="HTHTETR"/>
</dbReference>
<dbReference type="GO" id="GO:0000976">
    <property type="term" value="F:transcription cis-regulatory region binding"/>
    <property type="evidence" value="ECO:0007669"/>
    <property type="project" value="TreeGrafter"/>
</dbReference>
<dbReference type="InterPro" id="IPR009057">
    <property type="entry name" value="Homeodomain-like_sf"/>
</dbReference>
<dbReference type="EMBL" id="JANLCK010000002">
    <property type="protein sequence ID" value="MCS5724880.1"/>
    <property type="molecule type" value="Genomic_DNA"/>
</dbReference>
<proteinExistence type="predicted"/>
<dbReference type="PANTHER" id="PTHR30055:SF148">
    <property type="entry name" value="TETR-FAMILY TRANSCRIPTIONAL REGULATOR"/>
    <property type="match status" value="1"/>
</dbReference>
<name>A0AA42BS55_9MICO</name>
<evidence type="ECO:0000313" key="6">
    <source>
        <dbReference type="EMBL" id="MCS5724880.1"/>
    </source>
</evidence>
<dbReference type="InterPro" id="IPR001647">
    <property type="entry name" value="HTH_TetR"/>
</dbReference>
<accession>A0AA42BS55</accession>
<dbReference type="InterPro" id="IPR011075">
    <property type="entry name" value="TetR_C"/>
</dbReference>